<organism evidence="1 2">
    <name type="scientific">Planococcus maritimus</name>
    <dbReference type="NCBI Taxonomy" id="192421"/>
    <lineage>
        <taxon>Bacteria</taxon>
        <taxon>Bacillati</taxon>
        <taxon>Bacillota</taxon>
        <taxon>Bacilli</taxon>
        <taxon>Bacillales</taxon>
        <taxon>Caryophanaceae</taxon>
        <taxon>Planococcus</taxon>
    </lineage>
</organism>
<dbReference type="Proteomes" id="UP000514716">
    <property type="component" value="Chromosome"/>
</dbReference>
<evidence type="ECO:0000313" key="1">
    <source>
        <dbReference type="EMBL" id="QMT17217.1"/>
    </source>
</evidence>
<reference evidence="1 2" key="1">
    <citation type="submission" date="2020-07" db="EMBL/GenBank/DDBJ databases">
        <title>Screening of a cold-adapted Planococcus bacterium producing protease in traditional shrimp paste and protease identification by genome sequencing.</title>
        <authorList>
            <person name="Gao R."/>
            <person name="Leng W."/>
            <person name="Chu Q."/>
            <person name="Wu X."/>
            <person name="Liu H."/>
            <person name="Li X."/>
        </authorList>
    </citation>
    <scope>NUCLEOTIDE SEQUENCE [LARGE SCALE GENOMIC DNA]</scope>
    <source>
        <strain evidence="1 2">XJ11</strain>
    </source>
</reference>
<evidence type="ECO:0000313" key="2">
    <source>
        <dbReference type="Proteomes" id="UP000514716"/>
    </source>
</evidence>
<dbReference type="RefSeq" id="WP_182091936.1">
    <property type="nucleotide sequence ID" value="NZ_CP059540.1"/>
</dbReference>
<keyword evidence="2" id="KW-1185">Reference proteome</keyword>
<sequence length="561" mass="65991">MQRNDFVDYLDQYNVLSPNHSKIYDEYTYEDDELSKYAFSIETNIEEYLIEIFKENPRSIILSGNAGDGKTRLCRRVFNSLTSVEMQSWSSEGIVDVTCLNNQIIIVKDLSELSENKIQSILMDLEISIKEKKNKYYLIAANEGKLTQALTQEGMDYLQEKVRKRFESHINNDQELGIINLQDVTSSVYAERIIKEWTKKEYWNQCESCPLSQDCIIFHNYEKLKEPKIQKKLVNQYRTLDYLSEHITMREMLIHLAYTITGSLKCDDIYSEDMELRDAHFNKVYYENYYGASAINGQAEKIQALKALRTIDPGNYSFSTIDDFIINGDISGDPKLESEHFSLIDDSIDLQRGYFKNQLNMYRDHNEKITYEDISFWIYKLRRKLFFEANEELFAVEKLLPFEYIKDFKEIMSENKINEFKKMLVPSLNRSFSRKLIDPIFVKNLYAINETLLIKNTFKRGELILEIEPTREEIDHLPSKLILKIKGNEEIKLNINLAVFEYLMRLHGGGTHNILKNEVEILVDTFRNELMTLENEVGDDLEILKYDYLKGLYIESELSID</sequence>
<name>A0A7D7MA24_PLAMR</name>
<dbReference type="AlphaFoldDB" id="A0A7D7MA24"/>
<dbReference type="SUPFAM" id="SSF52540">
    <property type="entry name" value="P-loop containing nucleoside triphosphate hydrolases"/>
    <property type="match status" value="1"/>
</dbReference>
<gene>
    <name evidence="1" type="ORF">H1Q58_14840</name>
</gene>
<proteinExistence type="predicted"/>
<dbReference type="InterPro" id="IPR027417">
    <property type="entry name" value="P-loop_NTPase"/>
</dbReference>
<dbReference type="EMBL" id="CP059540">
    <property type="protein sequence ID" value="QMT17217.1"/>
    <property type="molecule type" value="Genomic_DNA"/>
</dbReference>
<protein>
    <submittedName>
        <fullName evidence="1">Uncharacterized protein</fullName>
    </submittedName>
</protein>
<accession>A0A7D7MA24</accession>
<dbReference type="KEGG" id="pdec:H1Q58_14840"/>